<feature type="compositionally biased region" description="Polar residues" evidence="1">
    <location>
        <begin position="76"/>
        <end position="85"/>
    </location>
</feature>
<gene>
    <name evidence="2" type="ORF">Salmuc_01353</name>
</gene>
<keyword evidence="3" id="KW-1185">Reference proteome</keyword>
<evidence type="ECO:0000256" key="1">
    <source>
        <dbReference type="SAM" id="MobiDB-lite"/>
    </source>
</evidence>
<dbReference type="STRING" id="1123237.Salmuc_01353"/>
<feature type="region of interest" description="Disordered" evidence="1">
    <location>
        <begin position="70"/>
        <end position="92"/>
    </location>
</feature>
<organism evidence="2 3">
    <name type="scientific">Salipiger mucosus DSM 16094</name>
    <dbReference type="NCBI Taxonomy" id="1123237"/>
    <lineage>
        <taxon>Bacteria</taxon>
        <taxon>Pseudomonadati</taxon>
        <taxon>Pseudomonadota</taxon>
        <taxon>Alphaproteobacteria</taxon>
        <taxon>Rhodobacterales</taxon>
        <taxon>Roseobacteraceae</taxon>
        <taxon>Salipiger</taxon>
    </lineage>
</organism>
<name>S9S3K3_9RHOB</name>
<dbReference type="EMBL" id="APVH01000012">
    <property type="protein sequence ID" value="EPX84780.1"/>
    <property type="molecule type" value="Genomic_DNA"/>
</dbReference>
<dbReference type="AlphaFoldDB" id="S9S3K3"/>
<accession>S9S3K3</accession>
<comment type="caution">
    <text evidence="2">The sequence shown here is derived from an EMBL/GenBank/DDBJ whole genome shotgun (WGS) entry which is preliminary data.</text>
</comment>
<dbReference type="HOGENOM" id="CLU_2411488_0_0_5"/>
<dbReference type="Proteomes" id="UP000015347">
    <property type="component" value="Unassembled WGS sequence"/>
</dbReference>
<sequence length="92" mass="10404">MVTFHLGKPKRPGVLRFMHDGYWFKPAGTSGYQWQAHDAPRAKESRVIRWYGVTIRGVFIGFLIARKRKSPDMSGCEQSSNSMAATTVGRET</sequence>
<reference evidence="3" key="1">
    <citation type="journal article" date="2014" name="Stand. Genomic Sci.">
        <title>Genome sequence of the exopolysaccharide-producing Salipiger mucosus type strain (DSM 16094(T)), a moderately halophilic member of the Roseobacter clade.</title>
        <authorList>
            <person name="Riedel T."/>
            <person name="Spring S."/>
            <person name="Fiebig A."/>
            <person name="Petersen J."/>
            <person name="Kyrpides N.C."/>
            <person name="Goker M."/>
            <person name="Klenk H.P."/>
        </authorList>
    </citation>
    <scope>NUCLEOTIDE SEQUENCE [LARGE SCALE GENOMIC DNA]</scope>
    <source>
        <strain evidence="3">DSM 16094</strain>
    </source>
</reference>
<proteinExistence type="predicted"/>
<evidence type="ECO:0000313" key="3">
    <source>
        <dbReference type="Proteomes" id="UP000015347"/>
    </source>
</evidence>
<evidence type="ECO:0000313" key="2">
    <source>
        <dbReference type="EMBL" id="EPX84780.1"/>
    </source>
</evidence>
<protein>
    <submittedName>
        <fullName evidence="2">Uncharacterized protein</fullName>
    </submittedName>
</protein>